<dbReference type="AlphaFoldDB" id="A0AAN7BHF4"/>
<evidence type="ECO:0000256" key="3">
    <source>
        <dbReference type="SAM" id="Phobius"/>
    </source>
</evidence>
<evidence type="ECO:0000313" key="5">
    <source>
        <dbReference type="Proteomes" id="UP001301958"/>
    </source>
</evidence>
<comment type="similarity">
    <text evidence="1">Belongs to the short-chain dehydrogenases/reductases (SDR) family.</text>
</comment>
<dbReference type="GO" id="GO:0016491">
    <property type="term" value="F:oxidoreductase activity"/>
    <property type="evidence" value="ECO:0007669"/>
    <property type="project" value="UniProtKB-KW"/>
</dbReference>
<dbReference type="Proteomes" id="UP001301958">
    <property type="component" value="Unassembled WGS sequence"/>
</dbReference>
<dbReference type="SUPFAM" id="SSF51735">
    <property type="entry name" value="NAD(P)-binding Rossmann-fold domains"/>
    <property type="match status" value="1"/>
</dbReference>
<proteinExistence type="inferred from homology"/>
<dbReference type="PANTHER" id="PTHR24320">
    <property type="entry name" value="RETINOL DEHYDROGENASE"/>
    <property type="match status" value="1"/>
</dbReference>
<keyword evidence="3" id="KW-1133">Transmembrane helix</keyword>
<feature type="transmembrane region" description="Helical" evidence="3">
    <location>
        <begin position="6"/>
        <end position="29"/>
    </location>
</feature>
<organism evidence="4 5">
    <name type="scientific">Podospora fimiseda</name>
    <dbReference type="NCBI Taxonomy" id="252190"/>
    <lineage>
        <taxon>Eukaryota</taxon>
        <taxon>Fungi</taxon>
        <taxon>Dikarya</taxon>
        <taxon>Ascomycota</taxon>
        <taxon>Pezizomycotina</taxon>
        <taxon>Sordariomycetes</taxon>
        <taxon>Sordariomycetidae</taxon>
        <taxon>Sordariales</taxon>
        <taxon>Podosporaceae</taxon>
        <taxon>Podospora</taxon>
    </lineage>
</organism>
<evidence type="ECO:0000256" key="2">
    <source>
        <dbReference type="ARBA" id="ARBA00023002"/>
    </source>
</evidence>
<reference evidence="4" key="2">
    <citation type="submission" date="2023-05" db="EMBL/GenBank/DDBJ databases">
        <authorList>
            <consortium name="Lawrence Berkeley National Laboratory"/>
            <person name="Steindorff A."/>
            <person name="Hensen N."/>
            <person name="Bonometti L."/>
            <person name="Westerberg I."/>
            <person name="Brannstrom I.O."/>
            <person name="Guillou S."/>
            <person name="Cros-Aarteil S."/>
            <person name="Calhoun S."/>
            <person name="Haridas S."/>
            <person name="Kuo A."/>
            <person name="Mondo S."/>
            <person name="Pangilinan J."/>
            <person name="Riley R."/>
            <person name="Labutti K."/>
            <person name="Andreopoulos B."/>
            <person name="Lipzen A."/>
            <person name="Chen C."/>
            <person name="Yanf M."/>
            <person name="Daum C."/>
            <person name="Ng V."/>
            <person name="Clum A."/>
            <person name="Ohm R."/>
            <person name="Martin F."/>
            <person name="Silar P."/>
            <person name="Natvig D."/>
            <person name="Lalanne C."/>
            <person name="Gautier V."/>
            <person name="Ament-Velasquez S.L."/>
            <person name="Kruys A."/>
            <person name="Hutchinson M.I."/>
            <person name="Powell A.J."/>
            <person name="Barry K."/>
            <person name="Miller A.N."/>
            <person name="Grigoriev I.V."/>
            <person name="Debuchy R."/>
            <person name="Gladieux P."/>
            <person name="Thoren M.H."/>
            <person name="Johannesson H."/>
        </authorList>
    </citation>
    <scope>NUCLEOTIDE SEQUENCE</scope>
    <source>
        <strain evidence="4">CBS 990.96</strain>
    </source>
</reference>
<keyword evidence="5" id="KW-1185">Reference proteome</keyword>
<reference evidence="4" key="1">
    <citation type="journal article" date="2023" name="Mol. Phylogenet. Evol.">
        <title>Genome-scale phylogeny and comparative genomics of the fungal order Sordariales.</title>
        <authorList>
            <person name="Hensen N."/>
            <person name="Bonometti L."/>
            <person name="Westerberg I."/>
            <person name="Brannstrom I.O."/>
            <person name="Guillou S."/>
            <person name="Cros-Aarteil S."/>
            <person name="Calhoun S."/>
            <person name="Haridas S."/>
            <person name="Kuo A."/>
            <person name="Mondo S."/>
            <person name="Pangilinan J."/>
            <person name="Riley R."/>
            <person name="LaButti K."/>
            <person name="Andreopoulos B."/>
            <person name="Lipzen A."/>
            <person name="Chen C."/>
            <person name="Yan M."/>
            <person name="Daum C."/>
            <person name="Ng V."/>
            <person name="Clum A."/>
            <person name="Steindorff A."/>
            <person name="Ohm R.A."/>
            <person name="Martin F."/>
            <person name="Silar P."/>
            <person name="Natvig D.O."/>
            <person name="Lalanne C."/>
            <person name="Gautier V."/>
            <person name="Ament-Velasquez S.L."/>
            <person name="Kruys A."/>
            <person name="Hutchinson M.I."/>
            <person name="Powell A.J."/>
            <person name="Barry K."/>
            <person name="Miller A.N."/>
            <person name="Grigoriev I.V."/>
            <person name="Debuchy R."/>
            <person name="Gladieux P."/>
            <person name="Hiltunen Thoren M."/>
            <person name="Johannesson H."/>
        </authorList>
    </citation>
    <scope>NUCLEOTIDE SEQUENCE</scope>
    <source>
        <strain evidence="4">CBS 990.96</strain>
    </source>
</reference>
<dbReference type="Gene3D" id="3.40.50.720">
    <property type="entry name" value="NAD(P)-binding Rossmann-like Domain"/>
    <property type="match status" value="1"/>
</dbReference>
<dbReference type="EMBL" id="MU865429">
    <property type="protein sequence ID" value="KAK4223349.1"/>
    <property type="molecule type" value="Genomic_DNA"/>
</dbReference>
<keyword evidence="3" id="KW-0812">Transmembrane</keyword>
<dbReference type="InterPro" id="IPR002347">
    <property type="entry name" value="SDR_fam"/>
</dbReference>
<evidence type="ECO:0000313" key="4">
    <source>
        <dbReference type="EMBL" id="KAK4223349.1"/>
    </source>
</evidence>
<dbReference type="InterPro" id="IPR036291">
    <property type="entry name" value="NAD(P)-bd_dom_sf"/>
</dbReference>
<evidence type="ECO:0000256" key="1">
    <source>
        <dbReference type="ARBA" id="ARBA00006484"/>
    </source>
</evidence>
<comment type="caution">
    <text evidence="4">The sequence shown here is derived from an EMBL/GenBank/DDBJ whole genome shotgun (WGS) entry which is preliminary data.</text>
</comment>
<keyword evidence="3" id="KW-0472">Membrane</keyword>
<name>A0AAN7BHF4_9PEZI</name>
<keyword evidence="2" id="KW-0560">Oxidoreductase</keyword>
<dbReference type="Pfam" id="PF00106">
    <property type="entry name" value="adh_short"/>
    <property type="match status" value="1"/>
</dbReference>
<protein>
    <submittedName>
        <fullName evidence="4">Uncharacterized protein</fullName>
    </submittedName>
</protein>
<sequence length="366" mass="40391">MASPQVIGGAVAAAVIALITFTAVPMFIIREYFPYKLLKKQYLGKPTVNTKSYKGRTVLITGANGAFGSRASKLVAHRDVDTLVLVDVMDLTALKEDIESELKKENKPLPKILLWQIDMMTFAGCQEVFRRAKTDLAKSAGLDHVLLTAGILSFKRKESPEGWETTLQVNYFSTALVALLLLPLLKSSPGNPNPPVLTMVTSFGVYCSSFTYGVPKKGSYLKKMSNNKDGMEQGHQYGRSKALLLWFAKELAERTKKAGLNVTINSADPGTAWTNLTGPNRSQLIPRLITNYSARDPIYCATALLNGVSAGPESHGKILHDFDMPEYPPFVLRKSGQVAQQRIWDESREEFEAKVPEIQAVYKMLG</sequence>
<accession>A0AAN7BHF4</accession>
<dbReference type="PRINTS" id="PR00081">
    <property type="entry name" value="GDHRDH"/>
</dbReference>
<dbReference type="PANTHER" id="PTHR24320:SF152">
    <property type="entry name" value="SHORT-CHAIN DEHYDROGENASE_REDUCTASE FAMILY PROTEIN"/>
    <property type="match status" value="1"/>
</dbReference>
<gene>
    <name evidence="4" type="ORF">QBC38DRAFT_487814</name>
</gene>